<dbReference type="InParanoid" id="A0A067MGA3"/>
<keyword evidence="2" id="KW-1185">Reference proteome</keyword>
<accession>A0A067MGA3</accession>
<dbReference type="HOGENOM" id="CLU_073239_0_0_1"/>
<organism evidence="1 2">
    <name type="scientific">Botryobasidium botryosum (strain FD-172 SS1)</name>
    <dbReference type="NCBI Taxonomy" id="930990"/>
    <lineage>
        <taxon>Eukaryota</taxon>
        <taxon>Fungi</taxon>
        <taxon>Dikarya</taxon>
        <taxon>Basidiomycota</taxon>
        <taxon>Agaricomycotina</taxon>
        <taxon>Agaricomycetes</taxon>
        <taxon>Cantharellales</taxon>
        <taxon>Botryobasidiaceae</taxon>
        <taxon>Botryobasidium</taxon>
    </lineage>
</organism>
<dbReference type="EMBL" id="KL198042">
    <property type="protein sequence ID" value="KDQ13745.1"/>
    <property type="molecule type" value="Genomic_DNA"/>
</dbReference>
<feature type="non-terminal residue" evidence="1">
    <location>
        <position position="1"/>
    </location>
</feature>
<sequence>NVMQFNLKSKGIITLTTREMVQDLTAIGVSTGKIDEIIHIVTRGAGVEALGNVDQHSVAWIALEGLIAAKIQLVQEMHDAYGFSVSGDGTMNNHLNHKSKHACICVQSYSPSIKPITPVLGESLPVQHFLGINHAVTHTSQCRLDGWIEMVKHIHQTYNSSLKGQHWPLDQWNFAQLVKAMNTNHTNNQKKLFQMFTDLKESCEAEMHDGEVFETLESLADIYPILWEEIERVIEAAGGEDVWDALNADERQEWECKAYWSTCVHIRKDKMDAMTPEELCSILFCLAFQGPGGCSMHKLLNGVKGGVAAVAEYWKSQGLPGLVKLANKD</sequence>
<protein>
    <submittedName>
        <fullName evidence="1">Uncharacterized protein</fullName>
    </submittedName>
</protein>
<name>A0A067MGA3_BOTB1</name>
<gene>
    <name evidence="1" type="ORF">BOTBODRAFT_87640</name>
</gene>
<dbReference type="AlphaFoldDB" id="A0A067MGA3"/>
<evidence type="ECO:0000313" key="1">
    <source>
        <dbReference type="EMBL" id="KDQ13745.1"/>
    </source>
</evidence>
<dbReference type="STRING" id="930990.A0A067MGA3"/>
<reference evidence="2" key="1">
    <citation type="journal article" date="2014" name="Proc. Natl. Acad. Sci. U.S.A.">
        <title>Extensive sampling of basidiomycete genomes demonstrates inadequacy of the white-rot/brown-rot paradigm for wood decay fungi.</title>
        <authorList>
            <person name="Riley R."/>
            <person name="Salamov A.A."/>
            <person name="Brown D.W."/>
            <person name="Nagy L.G."/>
            <person name="Floudas D."/>
            <person name="Held B.W."/>
            <person name="Levasseur A."/>
            <person name="Lombard V."/>
            <person name="Morin E."/>
            <person name="Otillar R."/>
            <person name="Lindquist E.A."/>
            <person name="Sun H."/>
            <person name="LaButti K.M."/>
            <person name="Schmutz J."/>
            <person name="Jabbour D."/>
            <person name="Luo H."/>
            <person name="Baker S.E."/>
            <person name="Pisabarro A.G."/>
            <person name="Walton J.D."/>
            <person name="Blanchette R.A."/>
            <person name="Henrissat B."/>
            <person name="Martin F."/>
            <person name="Cullen D."/>
            <person name="Hibbett D.S."/>
            <person name="Grigoriev I.V."/>
        </authorList>
    </citation>
    <scope>NUCLEOTIDE SEQUENCE [LARGE SCALE GENOMIC DNA]</scope>
    <source>
        <strain evidence="2">FD-172 SS1</strain>
    </source>
</reference>
<dbReference type="OrthoDB" id="3236156at2759"/>
<dbReference type="Proteomes" id="UP000027195">
    <property type="component" value="Unassembled WGS sequence"/>
</dbReference>
<feature type="non-terminal residue" evidence="1">
    <location>
        <position position="329"/>
    </location>
</feature>
<proteinExistence type="predicted"/>
<evidence type="ECO:0000313" key="2">
    <source>
        <dbReference type="Proteomes" id="UP000027195"/>
    </source>
</evidence>